<evidence type="ECO:0000259" key="1">
    <source>
        <dbReference type="Pfam" id="PF00561"/>
    </source>
</evidence>
<dbReference type="InterPro" id="IPR029058">
    <property type="entry name" value="AB_hydrolase_fold"/>
</dbReference>
<accession>A0A0H4VFS2</accession>
<dbReference type="SUPFAM" id="SSF53474">
    <property type="entry name" value="alpha/beta-Hydrolases"/>
    <property type="match status" value="1"/>
</dbReference>
<evidence type="ECO:0000313" key="3">
    <source>
        <dbReference type="Proteomes" id="UP000059113"/>
    </source>
</evidence>
<protein>
    <submittedName>
        <fullName evidence="2">Alpha/beta hydrolase</fullName>
    </submittedName>
</protein>
<dbReference type="EMBL" id="CP011310">
    <property type="protein sequence ID" value="AKQ41959.1"/>
    <property type="molecule type" value="Genomic_DNA"/>
</dbReference>
<sequence>MSSITTDQVGSFDGTAMAVHRVAGVAADARPVLMLHGLFSSAEVNWIKYGHAALLAQNGFAPIMPDWRVHGASEAPRDPAAYPVDVLVRDTLHLVEQLNLEDFDLVGFSLGARTATSAVIAGLKPRRLILSGMGIEGLTNWKKRSAFFVDMIDRFDTIERGDPAFMAKSFMKSTGIDREAARLLLTRGVGDIDVAQLQRIAMPTLLLIGEDDRDNGSPWSLAEALPDARVEEVPGNHMSSVVQKDLGQAILRFLSA</sequence>
<dbReference type="AlphaFoldDB" id="A0A0H4VFS2"/>
<evidence type="ECO:0000313" key="2">
    <source>
        <dbReference type="EMBL" id="AKQ41959.1"/>
    </source>
</evidence>
<dbReference type="KEGG" id="ery:CP97_07850"/>
<dbReference type="Gene3D" id="3.40.50.1820">
    <property type="entry name" value="alpha/beta hydrolase"/>
    <property type="match status" value="1"/>
</dbReference>
<dbReference type="Proteomes" id="UP000059113">
    <property type="component" value="Chromosome"/>
</dbReference>
<keyword evidence="3" id="KW-1185">Reference proteome</keyword>
<dbReference type="InterPro" id="IPR000073">
    <property type="entry name" value="AB_hydrolase_1"/>
</dbReference>
<reference evidence="3" key="2">
    <citation type="submission" date="2015-04" db="EMBL/GenBank/DDBJ databases">
        <title>The complete genome sequence of Erythrobacter sp. s21-N3.</title>
        <authorList>
            <person name="Zhuang L."/>
            <person name="Liu Y."/>
            <person name="Shao Z."/>
        </authorList>
    </citation>
    <scope>NUCLEOTIDE SEQUENCE [LARGE SCALE GENOMIC DNA]</scope>
    <source>
        <strain evidence="3">s21-N3</strain>
    </source>
</reference>
<dbReference type="InterPro" id="IPR050266">
    <property type="entry name" value="AB_hydrolase_sf"/>
</dbReference>
<gene>
    <name evidence="2" type="ORF">CP97_07850</name>
</gene>
<name>A0A0H4VFS2_9SPHN</name>
<keyword evidence="2" id="KW-0378">Hydrolase</keyword>
<dbReference type="STRING" id="1648404.CP97_07850"/>
<reference evidence="2 3" key="1">
    <citation type="journal article" date="2015" name="Int. J. Syst. Evol. Microbiol.">
        <title>Erythrobacter atlanticus sp. nov., a bacterium from ocean sediment able to degrade polycyclic aromatic hydrocarbons.</title>
        <authorList>
            <person name="Zhuang L."/>
            <person name="Liu Y."/>
            <person name="Wang L."/>
            <person name="Wang W."/>
            <person name="Shao Z."/>
        </authorList>
    </citation>
    <scope>NUCLEOTIDE SEQUENCE [LARGE SCALE GENOMIC DNA]</scope>
    <source>
        <strain evidence="3">s21-N3</strain>
    </source>
</reference>
<feature type="domain" description="AB hydrolase-1" evidence="1">
    <location>
        <begin position="31"/>
        <end position="119"/>
    </location>
</feature>
<dbReference type="GO" id="GO:0016787">
    <property type="term" value="F:hydrolase activity"/>
    <property type="evidence" value="ECO:0007669"/>
    <property type="project" value="UniProtKB-KW"/>
</dbReference>
<dbReference type="PANTHER" id="PTHR43798">
    <property type="entry name" value="MONOACYLGLYCEROL LIPASE"/>
    <property type="match status" value="1"/>
</dbReference>
<organism evidence="2 3">
    <name type="scientific">Aurantiacibacter atlanticus</name>
    <dbReference type="NCBI Taxonomy" id="1648404"/>
    <lineage>
        <taxon>Bacteria</taxon>
        <taxon>Pseudomonadati</taxon>
        <taxon>Pseudomonadota</taxon>
        <taxon>Alphaproteobacteria</taxon>
        <taxon>Sphingomonadales</taxon>
        <taxon>Erythrobacteraceae</taxon>
        <taxon>Aurantiacibacter</taxon>
    </lineage>
</organism>
<proteinExistence type="predicted"/>
<dbReference type="Pfam" id="PF00561">
    <property type="entry name" value="Abhydrolase_1"/>
    <property type="match status" value="1"/>
</dbReference>
<dbReference type="PATRIC" id="fig|1648404.4.peg.1633"/>
<dbReference type="RefSeq" id="WP_048885473.1">
    <property type="nucleotide sequence ID" value="NZ_CP011310.1"/>
</dbReference>